<dbReference type="Gene3D" id="3.30.470.30">
    <property type="entry name" value="DNA ligase/mRNA capping enzyme"/>
    <property type="match status" value="1"/>
</dbReference>
<dbReference type="PANTHER" id="PTHR45997:SF1">
    <property type="entry name" value="DNA LIGASE 4"/>
    <property type="match status" value="1"/>
</dbReference>
<dbReference type="RefSeq" id="WP_268004632.1">
    <property type="nucleotide sequence ID" value="NZ_BSUT01000001.1"/>
</dbReference>
<dbReference type="Gene3D" id="2.40.50.140">
    <property type="entry name" value="Nucleic acid-binding proteins"/>
    <property type="match status" value="1"/>
</dbReference>
<dbReference type="InterPro" id="IPR012340">
    <property type="entry name" value="NA-bd_OB-fold"/>
</dbReference>
<dbReference type="Proteomes" id="UP001164761">
    <property type="component" value="Chromosome"/>
</dbReference>
<dbReference type="InterPro" id="IPR012310">
    <property type="entry name" value="DNA_ligase_ATP-dep_cent"/>
</dbReference>
<proteinExistence type="predicted"/>
<dbReference type="InterPro" id="IPR029710">
    <property type="entry name" value="LIG4"/>
</dbReference>
<dbReference type="InterPro" id="IPR016059">
    <property type="entry name" value="DNA_ligase_ATP-dep_CS"/>
</dbReference>
<dbReference type="GO" id="GO:0016874">
    <property type="term" value="F:ligase activity"/>
    <property type="evidence" value="ECO:0007669"/>
    <property type="project" value="UniProtKB-KW"/>
</dbReference>
<keyword evidence="3" id="KW-0436">Ligase</keyword>
<reference evidence="3" key="1">
    <citation type="submission" date="2022-08" db="EMBL/GenBank/DDBJ databases">
        <title>Alicyclobacillus fastidiosus DSM 17978, complete genome.</title>
        <authorList>
            <person name="Wang Q."/>
            <person name="Cai R."/>
            <person name="Wang Z."/>
        </authorList>
    </citation>
    <scope>NUCLEOTIDE SEQUENCE</scope>
    <source>
        <strain evidence="3">DSM 17978</strain>
    </source>
</reference>
<feature type="domain" description="ATP-dependent DNA ligase family profile" evidence="2">
    <location>
        <begin position="105"/>
        <end position="195"/>
    </location>
</feature>
<evidence type="ECO:0000259" key="2">
    <source>
        <dbReference type="PROSITE" id="PS50160"/>
    </source>
</evidence>
<keyword evidence="4" id="KW-1185">Reference proteome</keyword>
<dbReference type="PANTHER" id="PTHR45997">
    <property type="entry name" value="DNA LIGASE 4"/>
    <property type="match status" value="1"/>
</dbReference>
<accession>A0ABY6ZD23</accession>
<evidence type="ECO:0000313" key="3">
    <source>
        <dbReference type="EMBL" id="WAH40737.1"/>
    </source>
</evidence>
<dbReference type="CDD" id="cd07906">
    <property type="entry name" value="Adenylation_DNA_ligase_LigD_LigC"/>
    <property type="match status" value="1"/>
</dbReference>
<evidence type="ECO:0000256" key="1">
    <source>
        <dbReference type="ARBA" id="ARBA00034003"/>
    </source>
</evidence>
<comment type="catalytic activity">
    <reaction evidence="1">
        <text>ATP + (deoxyribonucleotide)n-3'-hydroxyl + 5'-phospho-(deoxyribonucleotide)m = (deoxyribonucleotide)n+m + AMP + diphosphate.</text>
        <dbReference type="EC" id="6.5.1.1"/>
    </reaction>
</comment>
<name>A0ABY6ZD23_9BACL</name>
<dbReference type="SUPFAM" id="SSF56091">
    <property type="entry name" value="DNA ligase/mRNA capping enzyme, catalytic domain"/>
    <property type="match status" value="1"/>
</dbReference>
<dbReference type="PROSITE" id="PS00697">
    <property type="entry name" value="DNA_LIGASE_A1"/>
    <property type="match status" value="1"/>
</dbReference>
<dbReference type="EMBL" id="CP104067">
    <property type="protein sequence ID" value="WAH40737.1"/>
    <property type="molecule type" value="Genomic_DNA"/>
</dbReference>
<organism evidence="3 4">
    <name type="scientific">Alicyclobacillus fastidiosus</name>
    <dbReference type="NCBI Taxonomy" id="392011"/>
    <lineage>
        <taxon>Bacteria</taxon>
        <taxon>Bacillati</taxon>
        <taxon>Bacillota</taxon>
        <taxon>Bacilli</taxon>
        <taxon>Bacillales</taxon>
        <taxon>Alicyclobacillaceae</taxon>
        <taxon>Alicyclobacillus</taxon>
    </lineage>
</organism>
<sequence>MLFSPIKPMLLTMKPEAFDDKNYIFEPKWDGWRILIHKQGGRIEAYTRNGQNVTAKFPELESVRESIHTETAILDCEGVCIRDGRSVFDDFQHRGRLSQKSRISHAAETHPATFVAFDVLYDGADLTGKPLYERKERLAEIIEPSDVLVPTLSIEGQGISLKAQTEQRDWEGIVAKRLDSKYSLDTRSNQWLKIKNWKQIDTVILGYRRELQFGLIVGLQFPTVQNKPVAVVEFGFNPEEKRAFLGVAKQLHTQEAKGVQWIDPRLCCRVQYLERTERHQLRIVSFKGFLFDKIPEECRWIS</sequence>
<evidence type="ECO:0000313" key="4">
    <source>
        <dbReference type="Proteomes" id="UP001164761"/>
    </source>
</evidence>
<dbReference type="SUPFAM" id="SSF50249">
    <property type="entry name" value="Nucleic acid-binding proteins"/>
    <property type="match status" value="1"/>
</dbReference>
<dbReference type="PROSITE" id="PS50160">
    <property type="entry name" value="DNA_LIGASE_A3"/>
    <property type="match status" value="1"/>
</dbReference>
<gene>
    <name evidence="3" type="ORF">NZD89_20915</name>
</gene>
<protein>
    <submittedName>
        <fullName evidence="3">DNA ligase</fullName>
    </submittedName>
</protein>
<dbReference type="Pfam" id="PF01068">
    <property type="entry name" value="DNA_ligase_A_M"/>
    <property type="match status" value="1"/>
</dbReference>